<comment type="similarity">
    <text evidence="1">Belongs to the DNA mismatch repair MutL/HexB family.</text>
</comment>
<dbReference type="FunFam" id="3.30.565.10:FF:000017">
    <property type="entry name" value="PMS1 homolog 1, mismatch repair system component"/>
    <property type="match status" value="1"/>
</dbReference>
<dbReference type="SUPFAM" id="SSF54211">
    <property type="entry name" value="Ribosomal protein S5 domain 2-like"/>
    <property type="match status" value="1"/>
</dbReference>
<dbReference type="Gene3D" id="1.10.30.10">
    <property type="entry name" value="High mobility group box domain"/>
    <property type="match status" value="1"/>
</dbReference>
<organism evidence="6 7">
    <name type="scientific">Atractosteus spatula</name>
    <name type="common">Alligator gar</name>
    <name type="synonym">Lepisosteus spatula</name>
    <dbReference type="NCBI Taxonomy" id="7917"/>
    <lineage>
        <taxon>Eukaryota</taxon>
        <taxon>Metazoa</taxon>
        <taxon>Chordata</taxon>
        <taxon>Craniata</taxon>
        <taxon>Vertebrata</taxon>
        <taxon>Euteleostomi</taxon>
        <taxon>Actinopterygii</taxon>
        <taxon>Neopterygii</taxon>
        <taxon>Holostei</taxon>
        <taxon>Semionotiformes</taxon>
        <taxon>Lepisosteidae</taxon>
        <taxon>Atractosteus</taxon>
    </lineage>
</organism>
<evidence type="ECO:0000256" key="4">
    <source>
        <dbReference type="SAM" id="MobiDB-lite"/>
    </source>
</evidence>
<gene>
    <name evidence="6" type="primary">Pms1</name>
    <name evidence="6" type="ORF">GTO95_0007106</name>
</gene>
<dbReference type="InterPro" id="IPR036890">
    <property type="entry name" value="HATPase_C_sf"/>
</dbReference>
<dbReference type="GO" id="GO:0032389">
    <property type="term" value="C:MutLalpha complex"/>
    <property type="evidence" value="ECO:0007669"/>
    <property type="project" value="TreeGrafter"/>
</dbReference>
<dbReference type="InterPro" id="IPR020568">
    <property type="entry name" value="Ribosomal_Su5_D2-typ_SF"/>
</dbReference>
<dbReference type="InterPro" id="IPR038973">
    <property type="entry name" value="MutL/Mlh/Pms-like"/>
</dbReference>
<dbReference type="SMART" id="SM00398">
    <property type="entry name" value="HMG"/>
    <property type="match status" value="1"/>
</dbReference>
<feature type="compositionally biased region" description="Polar residues" evidence="4">
    <location>
        <begin position="451"/>
        <end position="465"/>
    </location>
</feature>
<dbReference type="InterPro" id="IPR002099">
    <property type="entry name" value="MutL/Mlh/PMS"/>
</dbReference>
<feature type="domain" description="HMG box" evidence="5">
    <location>
        <begin position="564"/>
        <end position="632"/>
    </location>
</feature>
<evidence type="ECO:0000313" key="6">
    <source>
        <dbReference type="EMBL" id="MBN3314508.1"/>
    </source>
</evidence>
<dbReference type="CDD" id="cd03485">
    <property type="entry name" value="MutL_Trans_hPMS_1_like"/>
    <property type="match status" value="1"/>
</dbReference>
<name>A0A8J7T914_ATRSP</name>
<dbReference type="GO" id="GO:0140664">
    <property type="term" value="F:ATP-dependent DNA damage sensor activity"/>
    <property type="evidence" value="ECO:0007669"/>
    <property type="project" value="InterPro"/>
</dbReference>
<proteinExistence type="inferred from homology"/>
<dbReference type="InterPro" id="IPR036910">
    <property type="entry name" value="HMG_box_dom_sf"/>
</dbReference>
<dbReference type="PANTHER" id="PTHR10073:SF54">
    <property type="entry name" value="PMS1 PROTEIN HOMOLOG 1"/>
    <property type="match status" value="1"/>
</dbReference>
<keyword evidence="2" id="KW-0227">DNA damage</keyword>
<dbReference type="InterPro" id="IPR013507">
    <property type="entry name" value="DNA_mismatch_S5_2-like"/>
</dbReference>
<dbReference type="CDD" id="cd21985">
    <property type="entry name" value="HMG-box_PMS1"/>
    <property type="match status" value="1"/>
</dbReference>
<feature type="region of interest" description="Disordered" evidence="4">
    <location>
        <begin position="627"/>
        <end position="660"/>
    </location>
</feature>
<comment type="caution">
    <text evidence="6">The sequence shown here is derived from an EMBL/GenBank/DDBJ whole genome shotgun (WGS) entry which is preliminary data.</text>
</comment>
<dbReference type="SUPFAM" id="SSF55874">
    <property type="entry name" value="ATPase domain of HSP90 chaperone/DNA topoisomerase II/histidine kinase"/>
    <property type="match status" value="1"/>
</dbReference>
<evidence type="ECO:0000313" key="7">
    <source>
        <dbReference type="Proteomes" id="UP000736164"/>
    </source>
</evidence>
<dbReference type="SUPFAM" id="SSF47095">
    <property type="entry name" value="HMG-box"/>
    <property type="match status" value="1"/>
</dbReference>
<dbReference type="Gene3D" id="3.30.230.10">
    <property type="match status" value="1"/>
</dbReference>
<dbReference type="PROSITE" id="PS50118">
    <property type="entry name" value="HMG_BOX_2"/>
    <property type="match status" value="1"/>
</dbReference>
<dbReference type="AlphaFoldDB" id="A0A8J7T914"/>
<accession>A0A8J7T914</accession>
<dbReference type="PANTHER" id="PTHR10073">
    <property type="entry name" value="DNA MISMATCH REPAIR PROTEIN MLH, PMS, MUTL"/>
    <property type="match status" value="1"/>
</dbReference>
<dbReference type="NCBIfam" id="TIGR00585">
    <property type="entry name" value="mutl"/>
    <property type="match status" value="1"/>
</dbReference>
<dbReference type="FunFam" id="1.10.30.10:FF:000026">
    <property type="entry name" value="PMS1 homolog 1, mismatch repair system component"/>
    <property type="match status" value="1"/>
</dbReference>
<dbReference type="GO" id="GO:0030983">
    <property type="term" value="F:mismatched DNA binding"/>
    <property type="evidence" value="ECO:0007669"/>
    <property type="project" value="InterPro"/>
</dbReference>
<evidence type="ECO:0000256" key="1">
    <source>
        <dbReference type="ARBA" id="ARBA00006082"/>
    </source>
</evidence>
<keyword evidence="7" id="KW-1185">Reference proteome</keyword>
<keyword evidence="3" id="KW-0238">DNA-binding</keyword>
<evidence type="ECO:0000259" key="5">
    <source>
        <dbReference type="PROSITE" id="PS50118"/>
    </source>
</evidence>
<dbReference type="SMART" id="SM01340">
    <property type="entry name" value="DNA_mis_repair"/>
    <property type="match status" value="1"/>
</dbReference>
<dbReference type="GO" id="GO:0005524">
    <property type="term" value="F:ATP binding"/>
    <property type="evidence" value="ECO:0007669"/>
    <property type="project" value="InterPro"/>
</dbReference>
<dbReference type="Proteomes" id="UP000736164">
    <property type="component" value="Unassembled WGS sequence"/>
</dbReference>
<dbReference type="PROSITE" id="PS00058">
    <property type="entry name" value="DNA_MISMATCH_REPAIR_1"/>
    <property type="match status" value="1"/>
</dbReference>
<dbReference type="InterPro" id="IPR014762">
    <property type="entry name" value="DNA_mismatch_repair_CS"/>
</dbReference>
<dbReference type="Pfam" id="PF00505">
    <property type="entry name" value="HMG_box"/>
    <property type="match status" value="1"/>
</dbReference>
<feature type="non-terminal residue" evidence="6">
    <location>
        <position position="919"/>
    </location>
</feature>
<feature type="DNA-binding region" description="HMG box" evidence="3">
    <location>
        <begin position="564"/>
        <end position="632"/>
    </location>
</feature>
<reference evidence="6" key="1">
    <citation type="journal article" date="2021" name="Cell">
        <title>Tracing the genetic footprints of vertebrate landing in non-teleost ray-finned fishes.</title>
        <authorList>
            <person name="Bi X."/>
            <person name="Wang K."/>
            <person name="Yang L."/>
            <person name="Pan H."/>
            <person name="Jiang H."/>
            <person name="Wei Q."/>
            <person name="Fang M."/>
            <person name="Yu H."/>
            <person name="Zhu C."/>
            <person name="Cai Y."/>
            <person name="He Y."/>
            <person name="Gan X."/>
            <person name="Zeng H."/>
            <person name="Yu D."/>
            <person name="Zhu Y."/>
            <person name="Jiang H."/>
            <person name="Qiu Q."/>
            <person name="Yang H."/>
            <person name="Zhang Y.E."/>
            <person name="Wang W."/>
            <person name="Zhu M."/>
            <person name="He S."/>
            <person name="Zhang G."/>
        </authorList>
    </citation>
    <scope>NUCLEOTIDE SEQUENCE</scope>
    <source>
        <strain evidence="6">Allg_001</strain>
    </source>
</reference>
<dbReference type="Pfam" id="PF01119">
    <property type="entry name" value="DNA_mis_repair"/>
    <property type="match status" value="1"/>
</dbReference>
<protein>
    <submittedName>
        <fullName evidence="6">PMS1 protein</fullName>
    </submittedName>
</protein>
<evidence type="ECO:0000256" key="3">
    <source>
        <dbReference type="PROSITE-ProRule" id="PRU00267"/>
    </source>
</evidence>
<evidence type="ECO:0000256" key="2">
    <source>
        <dbReference type="ARBA" id="ARBA00022763"/>
    </source>
</evidence>
<dbReference type="InterPro" id="IPR014721">
    <property type="entry name" value="Ribsml_uS5_D2-typ_fold_subgr"/>
</dbReference>
<feature type="compositionally biased region" description="Basic and acidic residues" evidence="4">
    <location>
        <begin position="630"/>
        <end position="644"/>
    </location>
</feature>
<dbReference type="Pfam" id="PF13589">
    <property type="entry name" value="HATPase_c_3"/>
    <property type="match status" value="1"/>
</dbReference>
<feature type="non-terminal residue" evidence="6">
    <location>
        <position position="1"/>
    </location>
</feature>
<dbReference type="FunFam" id="3.30.230.10:FF:000030">
    <property type="entry name" value="PMS1 homolog 1, mismatch repair system component"/>
    <property type="match status" value="1"/>
</dbReference>
<dbReference type="EMBL" id="JAAWVO010015641">
    <property type="protein sequence ID" value="MBN3314508.1"/>
    <property type="molecule type" value="Genomic_DNA"/>
</dbReference>
<keyword evidence="3" id="KW-0539">Nucleus</keyword>
<feature type="region of interest" description="Disordered" evidence="4">
    <location>
        <begin position="516"/>
        <end position="543"/>
    </location>
</feature>
<sequence>MKQLPPDTVRLLSSSQVITSVVNVVKELVENSLDANASSIEVKMDNYGFDRIEVRDNGTGIKAADTPVMAMKHYTSKITSHDDLECLQTYGFRGEALGSICAVSEVIITTKTAADDVSTQYTLGSSGNIISQKPCHLGQGTTVCVLKLFKNLPVRKQFYSTTKKCKEELKKVQDLLMAYAIIKPELRVTFTHNKAIVWQKARVSDHKMALMSVLGTALMGNMLPFQHHQEQPEIAINGYVPKPGSDYTVTGSSNPDRTFIFVNHRPVRQKEILKLVRQHYNSQSSTESSRGRYPAMMMNILVPPSAVDVNLTPDKTTVMLHNKEAVLIAVETMLMSIYVSPSNTMPADISGTDEQTSTQKTDLLNGLEVTSGGSSSYNSGEHTDLKKVQKSFIQHEQTGSHDKVPQHASDVFSKTAQDEMLDGTSSASDGCQDSKNYCEFGMSFSLTDESTLAHTQQEHSLNSTGDLDAPIPDNSNGSDGIKDGLEITAENWSKGHAFQDPITSEWLEPVKIHVPNEKGSEHTSDNSQGTSEANAKTSKSSCKNAVTEKMAKVTAYDLISNRTVRQPMSASAIFEQEMRPRILEENPKSSLQDITGAVEGMWKNLREEEKKKYSDKAEKDLARYNLQTKKATEQGGKEAEKWNKLDSLPSRPAVQKRKVSLPNQQTLDELFQSRAEKKAHSTTPFKPILFSMNSLKQRIKLLSEEQQQKTEGLQLVNRLTSHGTWVVLSGKKLMLLNPFRVEEALLFKRLLENNILPAVSLQTPIQLTDGLLGGAEYTGVLFGMEKECPGLNGVTYFSDPRLVANGFKVRLIPGASSAEKCLEVSGMADCVPFFGVADLKEILMAVLKKNAKTVQECRPLKVISYLEGEAVRLARQLPLKFSRDDIKDILSRMNDQLGKDDRMCIHGRPFLHFLKDLPE</sequence>
<dbReference type="InterPro" id="IPR009071">
    <property type="entry name" value="HMG_box_dom"/>
</dbReference>
<dbReference type="CDD" id="cd16926">
    <property type="entry name" value="HATPase_MutL-MLH-PMS-like"/>
    <property type="match status" value="1"/>
</dbReference>
<feature type="compositionally biased region" description="Polar residues" evidence="4">
    <location>
        <begin position="525"/>
        <end position="543"/>
    </location>
</feature>
<dbReference type="Gene3D" id="3.30.565.10">
    <property type="entry name" value="Histidine kinase-like ATPase, C-terminal domain"/>
    <property type="match status" value="1"/>
</dbReference>
<dbReference type="GO" id="GO:0006298">
    <property type="term" value="P:mismatch repair"/>
    <property type="evidence" value="ECO:0007669"/>
    <property type="project" value="InterPro"/>
</dbReference>
<feature type="region of interest" description="Disordered" evidence="4">
    <location>
        <begin position="451"/>
        <end position="477"/>
    </location>
</feature>
<dbReference type="GO" id="GO:0016887">
    <property type="term" value="F:ATP hydrolysis activity"/>
    <property type="evidence" value="ECO:0007669"/>
    <property type="project" value="InterPro"/>
</dbReference>